<evidence type="ECO:0000256" key="1">
    <source>
        <dbReference type="SAM" id="MobiDB-lite"/>
    </source>
</evidence>
<dbReference type="Gramene" id="OE9A101431T1">
    <property type="protein sequence ID" value="OE9A101431C1"/>
    <property type="gene ID" value="OE9A101431"/>
</dbReference>
<proteinExistence type="predicted"/>
<protein>
    <submittedName>
        <fullName evidence="2">E3 ubiquitin- ligase RING1-like</fullName>
    </submittedName>
</protein>
<feature type="compositionally biased region" description="Polar residues" evidence="1">
    <location>
        <begin position="83"/>
        <end position="92"/>
    </location>
</feature>
<evidence type="ECO:0000313" key="3">
    <source>
        <dbReference type="Proteomes" id="UP000594638"/>
    </source>
</evidence>
<reference evidence="2 3" key="1">
    <citation type="submission" date="2019-12" db="EMBL/GenBank/DDBJ databases">
        <authorList>
            <person name="Alioto T."/>
            <person name="Alioto T."/>
            <person name="Gomez Garrido J."/>
        </authorList>
    </citation>
    <scope>NUCLEOTIDE SEQUENCE [LARGE SCALE GENOMIC DNA]</scope>
</reference>
<dbReference type="AlphaFoldDB" id="A0A8S0R2M6"/>
<dbReference type="Proteomes" id="UP000594638">
    <property type="component" value="Unassembled WGS sequence"/>
</dbReference>
<name>A0A8S0R2M6_OLEEU</name>
<evidence type="ECO:0000313" key="2">
    <source>
        <dbReference type="EMBL" id="CAA2973304.1"/>
    </source>
</evidence>
<gene>
    <name evidence="2" type="ORF">OLEA9_A101431</name>
</gene>
<accession>A0A8S0R2M6</accession>
<dbReference type="GO" id="GO:0016874">
    <property type="term" value="F:ligase activity"/>
    <property type="evidence" value="ECO:0007669"/>
    <property type="project" value="UniProtKB-KW"/>
</dbReference>
<organism evidence="2 3">
    <name type="scientific">Olea europaea subsp. europaea</name>
    <dbReference type="NCBI Taxonomy" id="158383"/>
    <lineage>
        <taxon>Eukaryota</taxon>
        <taxon>Viridiplantae</taxon>
        <taxon>Streptophyta</taxon>
        <taxon>Embryophyta</taxon>
        <taxon>Tracheophyta</taxon>
        <taxon>Spermatophyta</taxon>
        <taxon>Magnoliopsida</taxon>
        <taxon>eudicotyledons</taxon>
        <taxon>Gunneridae</taxon>
        <taxon>Pentapetalae</taxon>
        <taxon>asterids</taxon>
        <taxon>lamiids</taxon>
        <taxon>Lamiales</taxon>
        <taxon>Oleaceae</taxon>
        <taxon>Oleeae</taxon>
        <taxon>Olea</taxon>
    </lineage>
</organism>
<sequence length="126" mass="13803">MFGGFQSSDEFNPFAFLNQHVNGLQARRVNIHLVFEGPGGGGLGHEFDFGLPSNPRDYFVVPRLEQLIQLPRTIPIGSGGQETGTNDNQFPRTTEKRFRISLPWIFRGLDSPAETSNSGGGPGSNQ</sequence>
<comment type="caution">
    <text evidence="2">The sequence shown here is derived from an EMBL/GenBank/DDBJ whole genome shotgun (WGS) entry which is preliminary data.</text>
</comment>
<dbReference type="EMBL" id="CACTIH010002096">
    <property type="protein sequence ID" value="CAA2973304.1"/>
    <property type="molecule type" value="Genomic_DNA"/>
</dbReference>
<keyword evidence="3" id="KW-1185">Reference proteome</keyword>
<feature type="region of interest" description="Disordered" evidence="1">
    <location>
        <begin position="73"/>
        <end position="95"/>
    </location>
</feature>
<keyword evidence="2" id="KW-0436">Ligase</keyword>
<dbReference type="OrthoDB" id="8062037at2759"/>